<keyword evidence="7" id="KW-0449">Lipoprotein</keyword>
<dbReference type="AlphaFoldDB" id="A0A1J0R5Z1"/>
<accession>A0A1J0R5Z1</accession>
<keyword evidence="9" id="KW-0732">Signal</keyword>
<dbReference type="SUPFAM" id="SSF118251">
    <property type="entry name" value="Variant surface glycoprotein MITAT 1.2, VSG 221, C-terminal domain"/>
    <property type="match status" value="1"/>
</dbReference>
<evidence type="ECO:0000256" key="6">
    <source>
        <dbReference type="ARBA" id="ARBA00023180"/>
    </source>
</evidence>
<dbReference type="SUPFAM" id="SSF58087">
    <property type="entry name" value="Variant surface glycoprotein (N-terminal domain)"/>
    <property type="match status" value="1"/>
</dbReference>
<feature type="domain" description="Trypanosome variant surface glycoprotein A-type N-terminal" evidence="10">
    <location>
        <begin position="7"/>
        <end position="373"/>
    </location>
</feature>
<dbReference type="GO" id="GO:0005886">
    <property type="term" value="C:plasma membrane"/>
    <property type="evidence" value="ECO:0007669"/>
    <property type="project" value="UniProtKB-SubCell"/>
</dbReference>
<evidence type="ECO:0000256" key="8">
    <source>
        <dbReference type="SAM" id="MobiDB-lite"/>
    </source>
</evidence>
<dbReference type="GO" id="GO:0042783">
    <property type="term" value="P:symbiont-mediated evasion of host immune response"/>
    <property type="evidence" value="ECO:0007669"/>
    <property type="project" value="InterPro"/>
</dbReference>
<dbReference type="VEuPathDB" id="TriTrypDB:Tb427_000241600"/>
<feature type="compositionally biased region" description="Basic and acidic residues" evidence="8">
    <location>
        <begin position="424"/>
        <end position="451"/>
    </location>
</feature>
<sequence length="477" mass="51040">MLLYLLVLAQICATAKLSQGANYALKGTVWIPPCQLVRELRKTAEEVNTKLTSHMIASETLDLLIAKITLYSEKQPLTKEATTLRAVSAAAAVEKQAASSYTKQNLKAALDATAYTSELSGAITAAVDTLYHAAGTTNYCLGDKAGTGDGKAQVAATQCQKPGIVQHEGNGIIDSTIVNANGFPKITGATTTAGRGTASQCGFFETKTGVTANPGILIGGNARAQLAFGLIKATTATNPIGDSLTNIKQGEHSTDTTFFQRVHTAAQTAINLRIATATKIDEATIKRLATSNAAMEALKKILSARESKKPKDFDGQTETLKTTWFGDDGAKAWQAWEKAKDDKVINPTTAAEDDTTIESITNVGDIYGLLAHYAELRNSKFLQTVSPGKRCKESEESSNNKNKDNCGKNSIRKDCTGETGCEFDETKTPKCFPKPEEKTEKTETKDRENGKKTSTNTTGSNSFVINKAPIFLAFLVL</sequence>
<dbReference type="Pfam" id="PF00913">
    <property type="entry name" value="Trypan_glycop"/>
    <property type="match status" value="1"/>
</dbReference>
<evidence type="ECO:0000256" key="3">
    <source>
        <dbReference type="ARBA" id="ARBA00022475"/>
    </source>
</evidence>
<protein>
    <submittedName>
        <fullName evidence="11">Variant surface glycoprotein 1125.508</fullName>
    </submittedName>
</protein>
<proteinExistence type="predicted"/>
<dbReference type="EMBL" id="KX699307">
    <property type="protein sequence ID" value="APD73263.1"/>
    <property type="molecule type" value="Genomic_DNA"/>
</dbReference>
<feature type="signal peptide" evidence="9">
    <location>
        <begin position="1"/>
        <end position="20"/>
    </location>
</feature>
<evidence type="ECO:0000256" key="1">
    <source>
        <dbReference type="ARBA" id="ARBA00002523"/>
    </source>
</evidence>
<evidence type="ECO:0000256" key="2">
    <source>
        <dbReference type="ARBA" id="ARBA00004609"/>
    </source>
</evidence>
<keyword evidence="6" id="KW-0325">Glycoprotein</keyword>
<evidence type="ECO:0000256" key="7">
    <source>
        <dbReference type="ARBA" id="ARBA00023288"/>
    </source>
</evidence>
<comment type="function">
    <text evidence="1">VSG forms a coat on the surface of the parasite. The trypanosome evades the immune response of the host by expressing a series of antigenically distinct VSGs from an estimated 1000 VSG genes.</text>
</comment>
<keyword evidence="5" id="KW-0472">Membrane</keyword>
<dbReference type="Gene3D" id="1.10.470.10">
    <property type="entry name" value="Variant Surface Glycoprotein, subunit A, domain 2"/>
    <property type="match status" value="1"/>
</dbReference>
<dbReference type="GO" id="GO:0098552">
    <property type="term" value="C:side of membrane"/>
    <property type="evidence" value="ECO:0007669"/>
    <property type="project" value="UniProtKB-KW"/>
</dbReference>
<dbReference type="VEuPathDB" id="TriTrypDB:Tb927.9.1050"/>
<feature type="region of interest" description="Disordered" evidence="8">
    <location>
        <begin position="421"/>
        <end position="461"/>
    </location>
</feature>
<dbReference type="InterPro" id="IPR027446">
    <property type="entry name" value="VSG_C_dom_sf"/>
</dbReference>
<comment type="subcellular location">
    <subcellularLocation>
        <location evidence="2">Cell membrane</location>
        <topology evidence="2">Lipid-anchor</topology>
        <topology evidence="2">GPI-anchor</topology>
    </subcellularLocation>
</comment>
<keyword evidence="4" id="KW-0336">GPI-anchor</keyword>
<dbReference type="Gene3D" id="3.90.150.10">
    <property type="entry name" value="Variant Surface Glycoprotein, subunit A domain 1"/>
    <property type="match status" value="1"/>
</dbReference>
<feature type="chain" id="PRO_5012678482" evidence="9">
    <location>
        <begin position="21"/>
        <end position="477"/>
    </location>
</feature>
<evidence type="ECO:0000259" key="10">
    <source>
        <dbReference type="Pfam" id="PF00913"/>
    </source>
</evidence>
<organism evidence="11">
    <name type="scientific">Trypanosoma brucei</name>
    <dbReference type="NCBI Taxonomy" id="5691"/>
    <lineage>
        <taxon>Eukaryota</taxon>
        <taxon>Discoba</taxon>
        <taxon>Euglenozoa</taxon>
        <taxon>Kinetoplastea</taxon>
        <taxon>Metakinetoplastina</taxon>
        <taxon>Trypanosomatida</taxon>
        <taxon>Trypanosomatidae</taxon>
        <taxon>Trypanosoma</taxon>
    </lineage>
</organism>
<evidence type="ECO:0000256" key="5">
    <source>
        <dbReference type="ARBA" id="ARBA00023136"/>
    </source>
</evidence>
<feature type="region of interest" description="Disordered" evidence="8">
    <location>
        <begin position="389"/>
        <end position="409"/>
    </location>
</feature>
<reference evidence="11" key="1">
    <citation type="submission" date="2016-08" db="EMBL/GenBank/DDBJ databases">
        <title>VSG repertoire of Trypanosoma brucei EATRO 1125.</title>
        <authorList>
            <person name="Cross G.A."/>
        </authorList>
    </citation>
    <scope>NUCLEOTIDE SEQUENCE</scope>
    <source>
        <strain evidence="11">EATRO 1125</strain>
    </source>
</reference>
<feature type="compositionally biased region" description="Low complexity" evidence="8">
    <location>
        <begin position="452"/>
        <end position="461"/>
    </location>
</feature>
<evidence type="ECO:0000313" key="11">
    <source>
        <dbReference type="EMBL" id="APD73263.1"/>
    </source>
</evidence>
<keyword evidence="3" id="KW-1003">Cell membrane</keyword>
<evidence type="ECO:0000256" key="4">
    <source>
        <dbReference type="ARBA" id="ARBA00022622"/>
    </source>
</evidence>
<name>A0A1J0R5Z1_9TRYP</name>
<dbReference type="InterPro" id="IPR001812">
    <property type="entry name" value="Trypano_VSG_A_N_dom"/>
</dbReference>
<evidence type="ECO:0000256" key="9">
    <source>
        <dbReference type="SAM" id="SignalP"/>
    </source>
</evidence>